<evidence type="ECO:0000313" key="1">
    <source>
        <dbReference type="EMBL" id="EAX47848.1"/>
    </source>
</evidence>
<comment type="caution">
    <text evidence="1">The sequence shown here is derived from an EMBL/GenBank/DDBJ whole genome shotgun (WGS) entry which is preliminary data.</text>
</comment>
<dbReference type="RefSeq" id="WP_007289108.1">
    <property type="nucleotide sequence ID" value="NZ_AAWL01000006.1"/>
</dbReference>
<accession>A1HPZ6</accession>
<gene>
    <name evidence="1" type="ORF">TcarDRAFT_1537</name>
</gene>
<dbReference type="Proteomes" id="UP000005139">
    <property type="component" value="Unassembled WGS sequence"/>
</dbReference>
<protein>
    <submittedName>
        <fullName evidence="1">Uncharacterized protein</fullName>
    </submittedName>
</protein>
<dbReference type="AlphaFoldDB" id="A1HPZ6"/>
<name>A1HPZ6_9FIRM</name>
<proteinExistence type="predicted"/>
<sequence length="114" mass="13192">MVENYRSMVHHLTRITLKLLDDPIPFDLVRKADPPSAEDVRAFGRQLSNRAERVAAMMELLAAKGFTFSAGKDCIYADSKEVEAQAAKRYLIEHGFHDQEFQVYLEYVRRWGIM</sequence>
<reference evidence="1 2" key="1">
    <citation type="submission" date="2007-01" db="EMBL/GenBank/DDBJ databases">
        <title>Annotation of the draft genome assembly of Thermosinus carboxydivorans Nor1.</title>
        <authorList>
            <consortium name="US DOE Joint Genome Institute (JGI-ORNL)"/>
            <person name="Larimer F."/>
            <person name="Land M."/>
            <person name="Hauser L."/>
        </authorList>
    </citation>
    <scope>NUCLEOTIDE SEQUENCE [LARGE SCALE GENOMIC DNA]</scope>
    <source>
        <strain evidence="1 2">Nor1</strain>
    </source>
</reference>
<organism evidence="1 2">
    <name type="scientific">Thermosinus carboxydivorans Nor1</name>
    <dbReference type="NCBI Taxonomy" id="401526"/>
    <lineage>
        <taxon>Bacteria</taxon>
        <taxon>Bacillati</taxon>
        <taxon>Bacillota</taxon>
        <taxon>Negativicutes</taxon>
        <taxon>Selenomonadales</taxon>
        <taxon>Sporomusaceae</taxon>
        <taxon>Thermosinus</taxon>
    </lineage>
</organism>
<reference evidence="1 2" key="2">
    <citation type="submission" date="2007-01" db="EMBL/GenBank/DDBJ databases">
        <title>Sequencing of the draft genome and assembly of Thermosinus carboxydivorans Nor1.</title>
        <authorList>
            <consortium name="US DOE Joint Genome Institute (JGI-PGF)"/>
            <person name="Copeland A."/>
            <person name="Lucas S."/>
            <person name="Lapidus A."/>
            <person name="Barry K."/>
            <person name="Glavina del Rio T."/>
            <person name="Dalin E."/>
            <person name="Tice H."/>
            <person name="Bruce D."/>
            <person name="Pitluck S."/>
            <person name="Richardson P."/>
        </authorList>
    </citation>
    <scope>NUCLEOTIDE SEQUENCE [LARGE SCALE GENOMIC DNA]</scope>
    <source>
        <strain evidence="1 2">Nor1</strain>
    </source>
</reference>
<dbReference type="eggNOG" id="ENOG5033A6S">
    <property type="taxonomic scope" value="Bacteria"/>
</dbReference>
<dbReference type="EMBL" id="AAWL01000006">
    <property type="protein sequence ID" value="EAX47848.1"/>
    <property type="molecule type" value="Genomic_DNA"/>
</dbReference>
<evidence type="ECO:0000313" key="2">
    <source>
        <dbReference type="Proteomes" id="UP000005139"/>
    </source>
</evidence>
<keyword evidence="2" id="KW-1185">Reference proteome</keyword>